<keyword evidence="2" id="KW-1133">Transmembrane helix</keyword>
<feature type="compositionally biased region" description="Low complexity" evidence="1">
    <location>
        <begin position="56"/>
        <end position="72"/>
    </location>
</feature>
<proteinExistence type="predicted"/>
<comment type="caution">
    <text evidence="3">The sequence shown here is derived from an EMBL/GenBank/DDBJ whole genome shotgun (WGS) entry which is preliminary data.</text>
</comment>
<name>A0ABX5J9I1_9RHOB</name>
<sequence length="118" mass="12182">MSDDRPTRGPAPGDAAQQPGPTRQPEAGPPDERRDPGGPVPERGADPRPPANPAGAGTRPEAATAMAAPAEGIGRTQPRQPPPSRPVPDKKKESRRVTWIGVAALVLALVSLYACSQG</sequence>
<feature type="compositionally biased region" description="Low complexity" evidence="1">
    <location>
        <begin position="10"/>
        <end position="21"/>
    </location>
</feature>
<feature type="transmembrane region" description="Helical" evidence="2">
    <location>
        <begin position="97"/>
        <end position="114"/>
    </location>
</feature>
<organism evidence="3 4">
    <name type="scientific">Cereibacter johrii</name>
    <dbReference type="NCBI Taxonomy" id="445629"/>
    <lineage>
        <taxon>Bacteria</taxon>
        <taxon>Pseudomonadati</taxon>
        <taxon>Pseudomonadota</taxon>
        <taxon>Alphaproteobacteria</taxon>
        <taxon>Rhodobacterales</taxon>
        <taxon>Paracoccaceae</taxon>
        <taxon>Cereibacter</taxon>
    </lineage>
</organism>
<evidence type="ECO:0000256" key="2">
    <source>
        <dbReference type="SAM" id="Phobius"/>
    </source>
</evidence>
<keyword evidence="2" id="KW-0812">Transmembrane</keyword>
<protein>
    <submittedName>
        <fullName evidence="3">Uncharacterized protein</fullName>
    </submittedName>
</protein>
<feature type="compositionally biased region" description="Basic and acidic residues" evidence="1">
    <location>
        <begin position="87"/>
        <end position="96"/>
    </location>
</feature>
<keyword evidence="4" id="KW-1185">Reference proteome</keyword>
<dbReference type="RefSeq" id="WP_084295783.1">
    <property type="nucleotide sequence ID" value="NZ_MABH01000133.1"/>
</dbReference>
<feature type="region of interest" description="Disordered" evidence="1">
    <location>
        <begin position="1"/>
        <end position="96"/>
    </location>
</feature>
<evidence type="ECO:0000313" key="3">
    <source>
        <dbReference type="EMBL" id="PTM80123.1"/>
    </source>
</evidence>
<evidence type="ECO:0000313" key="4">
    <source>
        <dbReference type="Proteomes" id="UP000240800"/>
    </source>
</evidence>
<dbReference type="EMBL" id="PZZW01000002">
    <property type="protein sequence ID" value="PTM80123.1"/>
    <property type="molecule type" value="Genomic_DNA"/>
</dbReference>
<dbReference type="Proteomes" id="UP000240800">
    <property type="component" value="Unassembled WGS sequence"/>
</dbReference>
<evidence type="ECO:0000256" key="1">
    <source>
        <dbReference type="SAM" id="MobiDB-lite"/>
    </source>
</evidence>
<reference evidence="3 4" key="1">
    <citation type="submission" date="2018-04" db="EMBL/GenBank/DDBJ databases">
        <title>Genomic Encyclopedia of Type Strains, Phase III (KMG-III): the genomes of soil and plant-associated and newly described type strains.</title>
        <authorList>
            <person name="Whitman W."/>
        </authorList>
    </citation>
    <scope>NUCLEOTIDE SEQUENCE [LARGE SCALE GENOMIC DNA]</scope>
    <source>
        <strain evidence="3 4">JA192</strain>
    </source>
</reference>
<keyword evidence="2" id="KW-0472">Membrane</keyword>
<accession>A0ABX5J9I1</accession>
<gene>
    <name evidence="3" type="ORF">C8J29_102196</name>
</gene>